<comment type="similarity">
    <text evidence="1">Belongs to the UPF0161 family.</text>
</comment>
<dbReference type="PANTHER" id="PTHR33383">
    <property type="entry name" value="MEMBRANE PROTEIN INSERTION EFFICIENCY FACTOR-RELATED"/>
    <property type="match status" value="1"/>
</dbReference>
<comment type="subcellular location">
    <subcellularLocation>
        <location evidence="1">Cell membrane</location>
        <topology evidence="1">Peripheral membrane protein</topology>
        <orientation evidence="1">Cytoplasmic side</orientation>
    </subcellularLocation>
</comment>
<dbReference type="InterPro" id="IPR002696">
    <property type="entry name" value="Membr_insert_effic_factor_YidD"/>
</dbReference>
<dbReference type="SMART" id="SM01234">
    <property type="entry name" value="Haemolytic"/>
    <property type="match status" value="1"/>
</dbReference>
<evidence type="ECO:0000256" key="2">
    <source>
        <dbReference type="SAM" id="MobiDB-lite"/>
    </source>
</evidence>
<dbReference type="HAMAP" id="MF_00386">
    <property type="entry name" value="UPF0161_YidD"/>
    <property type="match status" value="1"/>
</dbReference>
<proteinExistence type="inferred from homology"/>
<dbReference type="Pfam" id="PF01809">
    <property type="entry name" value="YidD"/>
    <property type="match status" value="1"/>
</dbReference>
<keyword evidence="4" id="KW-1185">Reference proteome</keyword>
<reference evidence="3 4" key="1">
    <citation type="submission" date="2020-08" db="EMBL/GenBank/DDBJ databases">
        <title>Genomic Encyclopedia of Archaeal and Bacterial Type Strains, Phase II (KMG-II): from individual species to whole genera.</title>
        <authorList>
            <person name="Goeker M."/>
        </authorList>
    </citation>
    <scope>NUCLEOTIDE SEQUENCE [LARGE SCALE GENOMIC DNA]</scope>
    <source>
        <strain evidence="3 4">DSM 23288</strain>
    </source>
</reference>
<protein>
    <recommendedName>
        <fullName evidence="1">Putative membrane protein insertion efficiency factor</fullName>
    </recommendedName>
</protein>
<name>A0A840IAU6_9ACTN</name>
<dbReference type="AlphaFoldDB" id="A0A840IAU6"/>
<dbReference type="Proteomes" id="UP000585272">
    <property type="component" value="Unassembled WGS sequence"/>
</dbReference>
<evidence type="ECO:0000256" key="1">
    <source>
        <dbReference type="HAMAP-Rule" id="MF_00386"/>
    </source>
</evidence>
<feature type="region of interest" description="Disordered" evidence="2">
    <location>
        <begin position="66"/>
        <end position="87"/>
    </location>
</feature>
<dbReference type="GO" id="GO:0005886">
    <property type="term" value="C:plasma membrane"/>
    <property type="evidence" value="ECO:0007669"/>
    <property type="project" value="UniProtKB-SubCell"/>
</dbReference>
<evidence type="ECO:0000313" key="3">
    <source>
        <dbReference type="EMBL" id="MBB4661050.1"/>
    </source>
</evidence>
<organism evidence="3 4">
    <name type="scientific">Conexibacter arvalis</name>
    <dbReference type="NCBI Taxonomy" id="912552"/>
    <lineage>
        <taxon>Bacteria</taxon>
        <taxon>Bacillati</taxon>
        <taxon>Actinomycetota</taxon>
        <taxon>Thermoleophilia</taxon>
        <taxon>Solirubrobacterales</taxon>
        <taxon>Conexibacteraceae</taxon>
        <taxon>Conexibacter</taxon>
    </lineage>
</organism>
<comment type="caution">
    <text evidence="3">The sequence shown here is derived from an EMBL/GenBank/DDBJ whole genome shotgun (WGS) entry which is preliminary data.</text>
</comment>
<evidence type="ECO:0000313" key="4">
    <source>
        <dbReference type="Proteomes" id="UP000585272"/>
    </source>
</evidence>
<gene>
    <name evidence="3" type="ORF">BDZ31_000623</name>
</gene>
<dbReference type="PANTHER" id="PTHR33383:SF1">
    <property type="entry name" value="MEMBRANE PROTEIN INSERTION EFFICIENCY FACTOR-RELATED"/>
    <property type="match status" value="1"/>
</dbReference>
<comment type="function">
    <text evidence="1">Could be involved in insertion of integral membrane proteins into the membrane.</text>
</comment>
<dbReference type="EMBL" id="JACHNU010000001">
    <property type="protein sequence ID" value="MBB4661050.1"/>
    <property type="molecule type" value="Genomic_DNA"/>
</dbReference>
<accession>A0A840IAU6</accession>
<keyword evidence="1" id="KW-1003">Cell membrane</keyword>
<dbReference type="RefSeq" id="WP_183338879.1">
    <property type="nucleotide sequence ID" value="NZ_JACHNU010000001.1"/>
</dbReference>
<keyword evidence="1" id="KW-0472">Membrane</keyword>
<sequence length="87" mass="10033">MTWARRAAIAPIRFYQRFISPALPRRCKYEPTCSAYAAQAIKEYGILRGLVLAGWRLMRCNPWSHGGYDPVHDQRLFPQRRPTAPSA</sequence>
<dbReference type="NCBIfam" id="TIGR00278">
    <property type="entry name" value="membrane protein insertion efficiency factor YidD"/>
    <property type="match status" value="1"/>
</dbReference>